<evidence type="ECO:0000256" key="1">
    <source>
        <dbReference type="ARBA" id="ARBA00004141"/>
    </source>
</evidence>
<evidence type="ECO:0000259" key="8">
    <source>
        <dbReference type="PROSITE" id="PS50928"/>
    </source>
</evidence>
<dbReference type="PROSITE" id="PS50928">
    <property type="entry name" value="ABC_TM1"/>
    <property type="match status" value="1"/>
</dbReference>
<dbReference type="Gene3D" id="1.10.3720.10">
    <property type="entry name" value="MetI-like"/>
    <property type="match status" value="1"/>
</dbReference>
<dbReference type="SUPFAM" id="SSF161098">
    <property type="entry name" value="MetI-like"/>
    <property type="match status" value="1"/>
</dbReference>
<dbReference type="PANTHER" id="PTHR43496:SF1">
    <property type="entry name" value="POLYGALACTURONAN_RHAMNOGALACTURONAN TRANSPORT SYSTEM PERMEASE PROTEIN YTEP"/>
    <property type="match status" value="1"/>
</dbReference>
<evidence type="ECO:0000313" key="10">
    <source>
        <dbReference type="Proteomes" id="UP000250369"/>
    </source>
</evidence>
<sequence length="326" mass="37055">MKGVTAVSATSMPIRPPGKREPEARKKFVWARLWKERYAFLLLLPGLVYFIVYKYVPMLGNIIAFQDYSPFTGFLNSEWVGLKHFAKIFKDQEVIRVLWNTLFLSFLQIAIAFPVPILFSLMLNELRNERFKRVIQSIIYLPHFLSWVVVIGIVTIFLKTEGLVNKLLHLLFGMEAISFLQEPGWFLPLIVLEGIWKEAGWGTIIFLAALAGVNPSLYEAAIVDGASRWRQIWHITLPAIRGTIVILLILRLGHVLDSGFEQIFLMLNPFTMKVGNVLDTYVYFKGIQQADFSFGTAVGLFKGIVGLVLIVLANRLAKKFGEEGVF</sequence>
<dbReference type="EMBL" id="QMFB01000061">
    <property type="protein sequence ID" value="RAV08302.1"/>
    <property type="molecule type" value="Genomic_DNA"/>
</dbReference>
<keyword evidence="2 6" id="KW-0813">Transport</keyword>
<name>A0A329LMK0_9BACL</name>
<dbReference type="PANTHER" id="PTHR43496">
    <property type="entry name" value="PROTEIN LPLB"/>
    <property type="match status" value="1"/>
</dbReference>
<keyword evidence="10" id="KW-1185">Reference proteome</keyword>
<protein>
    <submittedName>
        <fullName evidence="9">Sugar ABC transporter permease</fullName>
    </submittedName>
</protein>
<evidence type="ECO:0000256" key="4">
    <source>
        <dbReference type="ARBA" id="ARBA00022989"/>
    </source>
</evidence>
<dbReference type="GO" id="GO:0055085">
    <property type="term" value="P:transmembrane transport"/>
    <property type="evidence" value="ECO:0007669"/>
    <property type="project" value="InterPro"/>
</dbReference>
<dbReference type="Pfam" id="PF00528">
    <property type="entry name" value="BPD_transp_1"/>
    <property type="match status" value="1"/>
</dbReference>
<feature type="transmembrane region" description="Helical" evidence="6">
    <location>
        <begin position="38"/>
        <end position="56"/>
    </location>
</feature>
<feature type="domain" description="ABC transmembrane type-1" evidence="8">
    <location>
        <begin position="98"/>
        <end position="313"/>
    </location>
</feature>
<evidence type="ECO:0000313" key="9">
    <source>
        <dbReference type="EMBL" id="RAV08302.1"/>
    </source>
</evidence>
<keyword evidence="5 6" id="KW-0472">Membrane</keyword>
<accession>A0A329LMK0</accession>
<comment type="similarity">
    <text evidence="6">Belongs to the binding-protein-dependent transport system permease family.</text>
</comment>
<feature type="region of interest" description="Disordered" evidence="7">
    <location>
        <begin position="1"/>
        <end position="20"/>
    </location>
</feature>
<proteinExistence type="inferred from homology"/>
<evidence type="ECO:0000256" key="7">
    <source>
        <dbReference type="SAM" id="MobiDB-lite"/>
    </source>
</evidence>
<keyword evidence="3 6" id="KW-0812">Transmembrane</keyword>
<feature type="transmembrane region" description="Helical" evidence="6">
    <location>
        <begin position="292"/>
        <end position="313"/>
    </location>
</feature>
<dbReference type="InterPro" id="IPR035906">
    <property type="entry name" value="MetI-like_sf"/>
</dbReference>
<dbReference type="OrthoDB" id="9785836at2"/>
<feature type="transmembrane region" description="Helical" evidence="6">
    <location>
        <begin position="199"/>
        <end position="220"/>
    </location>
</feature>
<dbReference type="GO" id="GO:0005886">
    <property type="term" value="C:plasma membrane"/>
    <property type="evidence" value="ECO:0007669"/>
    <property type="project" value="UniProtKB-SubCell"/>
</dbReference>
<evidence type="ECO:0000256" key="6">
    <source>
        <dbReference type="RuleBase" id="RU363032"/>
    </source>
</evidence>
<organism evidence="9 10">
    <name type="scientific">Paenibacillus contaminans</name>
    <dbReference type="NCBI Taxonomy" id="450362"/>
    <lineage>
        <taxon>Bacteria</taxon>
        <taxon>Bacillati</taxon>
        <taxon>Bacillota</taxon>
        <taxon>Bacilli</taxon>
        <taxon>Bacillales</taxon>
        <taxon>Paenibacillaceae</taxon>
        <taxon>Paenibacillus</taxon>
    </lineage>
</organism>
<gene>
    <name evidence="9" type="ORF">DQG23_41245</name>
</gene>
<dbReference type="AlphaFoldDB" id="A0A329LMK0"/>
<evidence type="ECO:0000256" key="5">
    <source>
        <dbReference type="ARBA" id="ARBA00023136"/>
    </source>
</evidence>
<comment type="subcellular location">
    <subcellularLocation>
        <location evidence="6">Cell membrane</location>
        <topology evidence="6">Multi-pass membrane protein</topology>
    </subcellularLocation>
    <subcellularLocation>
        <location evidence="1">Membrane</location>
        <topology evidence="1">Multi-pass membrane protein</topology>
    </subcellularLocation>
</comment>
<comment type="caution">
    <text evidence="9">The sequence shown here is derived from an EMBL/GenBank/DDBJ whole genome shotgun (WGS) entry which is preliminary data.</text>
</comment>
<dbReference type="CDD" id="cd06261">
    <property type="entry name" value="TM_PBP2"/>
    <property type="match status" value="1"/>
</dbReference>
<feature type="transmembrane region" description="Helical" evidence="6">
    <location>
        <begin position="139"/>
        <end position="158"/>
    </location>
</feature>
<dbReference type="Proteomes" id="UP000250369">
    <property type="component" value="Unassembled WGS sequence"/>
</dbReference>
<dbReference type="InterPro" id="IPR000515">
    <property type="entry name" value="MetI-like"/>
</dbReference>
<keyword evidence="4 6" id="KW-1133">Transmembrane helix</keyword>
<feature type="transmembrane region" description="Helical" evidence="6">
    <location>
        <begin position="97"/>
        <end position="119"/>
    </location>
</feature>
<evidence type="ECO:0000256" key="3">
    <source>
        <dbReference type="ARBA" id="ARBA00022692"/>
    </source>
</evidence>
<reference evidence="9 10" key="1">
    <citation type="journal article" date="2009" name="Int. J. Syst. Evol. Microbiol.">
        <title>Paenibacillus contaminans sp. nov., isolated from a contaminated laboratory plate.</title>
        <authorList>
            <person name="Chou J.H."/>
            <person name="Lee J.H."/>
            <person name="Lin M.C."/>
            <person name="Chang P.S."/>
            <person name="Arun A.B."/>
            <person name="Young C.C."/>
            <person name="Chen W.M."/>
        </authorList>
    </citation>
    <scope>NUCLEOTIDE SEQUENCE [LARGE SCALE GENOMIC DNA]</scope>
    <source>
        <strain evidence="9 10">CKOBP-6</strain>
    </source>
</reference>
<evidence type="ECO:0000256" key="2">
    <source>
        <dbReference type="ARBA" id="ARBA00022448"/>
    </source>
</evidence>
<feature type="transmembrane region" description="Helical" evidence="6">
    <location>
        <begin position="232"/>
        <end position="250"/>
    </location>
</feature>